<dbReference type="InterPro" id="IPR038461">
    <property type="entry name" value="Schlafen_AlbA_2_dom_sf"/>
</dbReference>
<reference evidence="3 4" key="1">
    <citation type="submission" date="2021-12" db="EMBL/GenBank/DDBJ databases">
        <title>Genome sequencing of bacteria with rrn-lacking chromosome and rrn-plasmid.</title>
        <authorList>
            <person name="Anda M."/>
            <person name="Iwasaki W."/>
        </authorList>
    </citation>
    <scope>NUCLEOTIDE SEQUENCE [LARGE SCALE GENOMIC DNA]</scope>
    <source>
        <strain evidence="3 4">NBRC 15940</strain>
    </source>
</reference>
<dbReference type="AlphaFoldDB" id="A0AAN4W558"/>
<organism evidence="3 4">
    <name type="scientific">Persicobacter diffluens</name>
    <dbReference type="NCBI Taxonomy" id="981"/>
    <lineage>
        <taxon>Bacteria</taxon>
        <taxon>Pseudomonadati</taxon>
        <taxon>Bacteroidota</taxon>
        <taxon>Cytophagia</taxon>
        <taxon>Cytophagales</taxon>
        <taxon>Persicobacteraceae</taxon>
        <taxon>Persicobacter</taxon>
    </lineage>
</organism>
<dbReference type="Proteomes" id="UP001310022">
    <property type="component" value="Unassembled WGS sequence"/>
</dbReference>
<name>A0AAN4W558_9BACT</name>
<comment type="caution">
    <text evidence="3">The sequence shown here is derived from an EMBL/GenBank/DDBJ whole genome shotgun (WGS) entry which is preliminary data.</text>
</comment>
<accession>A0AAN4W558</accession>
<dbReference type="SMART" id="SM00316">
    <property type="entry name" value="S1"/>
    <property type="match status" value="1"/>
</dbReference>
<feature type="region of interest" description="Disordered" evidence="1">
    <location>
        <begin position="1137"/>
        <end position="1163"/>
    </location>
</feature>
<dbReference type="EMBL" id="BQKE01000007">
    <property type="protein sequence ID" value="GJM64846.1"/>
    <property type="molecule type" value="Genomic_DNA"/>
</dbReference>
<dbReference type="GO" id="GO:0003676">
    <property type="term" value="F:nucleic acid binding"/>
    <property type="evidence" value="ECO:0007669"/>
    <property type="project" value="InterPro"/>
</dbReference>
<dbReference type="SUPFAM" id="SSF50249">
    <property type="entry name" value="Nucleic acid-binding proteins"/>
    <property type="match status" value="1"/>
</dbReference>
<proteinExistence type="predicted"/>
<feature type="compositionally biased region" description="Polar residues" evidence="1">
    <location>
        <begin position="1154"/>
        <end position="1163"/>
    </location>
</feature>
<evidence type="ECO:0000313" key="3">
    <source>
        <dbReference type="EMBL" id="GJM64846.1"/>
    </source>
</evidence>
<protein>
    <recommendedName>
        <fullName evidence="2">S1 motif domain-containing protein</fullName>
    </recommendedName>
</protein>
<dbReference type="InterPro" id="IPR007421">
    <property type="entry name" value="Schlafen_AlbA_2_dom"/>
</dbReference>
<evidence type="ECO:0000313" key="4">
    <source>
        <dbReference type="Proteomes" id="UP001310022"/>
    </source>
</evidence>
<dbReference type="Pfam" id="PF00575">
    <property type="entry name" value="S1"/>
    <property type="match status" value="1"/>
</dbReference>
<dbReference type="InterPro" id="IPR012340">
    <property type="entry name" value="NA-bd_OB-fold"/>
</dbReference>
<dbReference type="Gene3D" id="3.30.950.30">
    <property type="entry name" value="Schlafen, AAA domain"/>
    <property type="match status" value="1"/>
</dbReference>
<dbReference type="InterPro" id="IPR003029">
    <property type="entry name" value="S1_domain"/>
</dbReference>
<gene>
    <name evidence="3" type="ORF">PEDI_53980</name>
</gene>
<evidence type="ECO:0000259" key="2">
    <source>
        <dbReference type="PROSITE" id="PS50126"/>
    </source>
</evidence>
<dbReference type="RefSeq" id="WP_338239895.1">
    <property type="nucleotide sequence ID" value="NZ_BQKE01000007.1"/>
</dbReference>
<keyword evidence="4" id="KW-1185">Reference proteome</keyword>
<dbReference type="Gene3D" id="2.40.50.140">
    <property type="entry name" value="Nucleic acid-binding proteins"/>
    <property type="match status" value="1"/>
</dbReference>
<feature type="domain" description="S1 motif" evidence="2">
    <location>
        <begin position="631"/>
        <end position="700"/>
    </location>
</feature>
<evidence type="ECO:0000256" key="1">
    <source>
        <dbReference type="SAM" id="MobiDB-lite"/>
    </source>
</evidence>
<dbReference type="Pfam" id="PF04326">
    <property type="entry name" value="SLFN_AlbA_2"/>
    <property type="match status" value="1"/>
</dbReference>
<dbReference type="PROSITE" id="PS50126">
    <property type="entry name" value="S1"/>
    <property type="match status" value="1"/>
</dbReference>
<sequence length="1163" mass="134767">MIFRGFIDCECQHYKEDCYKVVDIERGTEFFVPKYQLMHYAGIEIGNEYSFSRGKNQNSSFINIKSEPIILDILDCNSVIEDGRNKTQIQAITVNYKGKAVKVRKKKWQLHITKGLTKLKCEVERSLRDGSVVLRNIDNNHPHYEQKKIYDFKVEGIFKKQIKEIEKTFLKLSDEHGGNFEVFAINGQEEIIEKIKTVKCEVTNISGHVKLHQLKSNDPFFEEIKNIIQKDDLFINRYFTKVINKEAIHEINEQDLNKCIKQYKNKESFYIFTYVEKILPAIFKNLISIKRYKDCLNIVEGIIKIEDWIIEKGILKAFPKSTHRKEAKIKAKTAFNKYKNIKIALEKIASHSFLTENDYNELHKKDFKVVVHYIGFIDVDLLDLGILINYIRKIFKDYNFDEDDIYVLNLLAKVVGYKKRIVLGRKDKIDFSLLNTSLDKIEVQIIQTAINLEYIEYLINTKLGRVEEANIILSSLVGHFGLLDKNISGKKRCLFASNYYLDNIQNDHSYCLEWKKDKLNINLIEIENIQSKIANSLNDIISVNQIIKVKLTKKSSAGFDAEYNGIKGFIPTNKIKNRKLKRKKIGDCDIDTNIKCVIYDVYFNYFIGEHIDEEDNNYFFNDHILNSLKIGDKIAGEVKFIEKYGIFVSTKYGDGLLHIKNIFNFVWDESLLDQYFYIKQSIEVEVIEYSSDNKLSLSLLNNKKIQKMYYDYTYYNYEDFDVNFDEVNIKNEDDNKIALLKARYFEQSALFQSSIEEKLSTFEISKLFYSKTNNGRSYLVNIYIQYFTFILQIKFAIDKRHKDSLNTIIAEARKLRESINKETLSQFPDANIVIELVNLFSKFGKTDQESIKFLIEYSYSLEKKGDSTLLSIAKVILSNNIMVSEVKIENENFINTNLTILYKYLSKGVLSLKEEKEDEQKKINDAKISKLKALIKNDENQRMEFKASLLIPHPSEDDLKTLEGLHKQKQKGNCSSGIDKRIDEISGKTAEKRILHSAFKNLCAFANTDGGMLLIGVNDDKTIRGIEEDFNGIKSGKKNLDGYGINFDNLIKKFFGEAFGSLLSYDHIRFQDNKTVFCIEVKPSSHEVFLLVDENGNNAEEVFIRHCSSARQLVGKELVSFIKTKYNSPTNPLLLKEKQDEAQNTNDIKKGSPLTATGNNASC</sequence>